<evidence type="ECO:0000259" key="4">
    <source>
        <dbReference type="Pfam" id="PF03717"/>
    </source>
</evidence>
<evidence type="ECO:0000256" key="2">
    <source>
        <dbReference type="ARBA" id="ARBA00023136"/>
    </source>
</evidence>
<dbReference type="Gene3D" id="3.40.710.10">
    <property type="entry name" value="DD-peptidase/beta-lactamase superfamily"/>
    <property type="match status" value="1"/>
</dbReference>
<comment type="caution">
    <text evidence="5">The sequence shown here is derived from an EMBL/GenBank/DDBJ whole genome shotgun (WGS) entry which is preliminary data.</text>
</comment>
<dbReference type="Gene3D" id="3.90.1310.10">
    <property type="entry name" value="Penicillin-binding protein 2a (Domain 2)"/>
    <property type="match status" value="1"/>
</dbReference>
<dbReference type="GO" id="GO:0008658">
    <property type="term" value="F:penicillin binding"/>
    <property type="evidence" value="ECO:0007669"/>
    <property type="project" value="InterPro"/>
</dbReference>
<dbReference type="Pfam" id="PF00905">
    <property type="entry name" value="Transpeptidase"/>
    <property type="match status" value="1"/>
</dbReference>
<organism evidence="5 6">
    <name type="scientific">Fraserbacteria sp. (strain RBG_16_55_9)</name>
    <dbReference type="NCBI Taxonomy" id="1817864"/>
    <lineage>
        <taxon>Bacteria</taxon>
        <taxon>Candidatus Fraseribacteriota</taxon>
    </lineage>
</organism>
<protein>
    <recommendedName>
        <fullName evidence="7">Penicillin-binding protein transpeptidase domain-containing protein</fullName>
    </recommendedName>
</protein>
<evidence type="ECO:0000313" key="6">
    <source>
        <dbReference type="Proteomes" id="UP000179157"/>
    </source>
</evidence>
<dbReference type="SUPFAM" id="SSF56601">
    <property type="entry name" value="beta-lactamase/transpeptidase-like"/>
    <property type="match status" value="1"/>
</dbReference>
<dbReference type="EMBL" id="MFGX01000130">
    <property type="protein sequence ID" value="OGF52732.1"/>
    <property type="molecule type" value="Genomic_DNA"/>
</dbReference>
<dbReference type="SUPFAM" id="SSF56519">
    <property type="entry name" value="Penicillin binding protein dimerisation domain"/>
    <property type="match status" value="1"/>
</dbReference>
<evidence type="ECO:0008006" key="7">
    <source>
        <dbReference type="Google" id="ProtNLM"/>
    </source>
</evidence>
<dbReference type="PANTHER" id="PTHR30627">
    <property type="entry name" value="PEPTIDOGLYCAN D,D-TRANSPEPTIDASE"/>
    <property type="match status" value="1"/>
</dbReference>
<dbReference type="GO" id="GO:0005886">
    <property type="term" value="C:plasma membrane"/>
    <property type="evidence" value="ECO:0007669"/>
    <property type="project" value="TreeGrafter"/>
</dbReference>
<gene>
    <name evidence="5" type="ORF">A2Z21_08110</name>
</gene>
<keyword evidence="2" id="KW-0472">Membrane</keyword>
<dbReference type="InterPro" id="IPR005311">
    <property type="entry name" value="PBP_dimer"/>
</dbReference>
<dbReference type="STRING" id="1817864.A2Z21_08110"/>
<dbReference type="AlphaFoldDB" id="A0A1F5UNI9"/>
<dbReference type="InterPro" id="IPR050515">
    <property type="entry name" value="Beta-lactam/transpept"/>
</dbReference>
<dbReference type="InterPro" id="IPR001460">
    <property type="entry name" value="PCN-bd_Tpept"/>
</dbReference>
<sequence length="562" mass="61643">MVMGLLAMLFVIVAAKLVEIQVLEHSRWLKAANQFQVREMLQSYPRGRIYDRNGLLLAFDVRATSIALDNFHMTRPELIESLFERYLKLTPQAARELTYREGYFTWIARKVDPDVAQALQREAEAQGIKGLIYLPEWKRVYPQGNLASNVIGFAGLDNLGLEGIELSFDEILKGQGEKHEVVLGAGGIILQDRVIEPGYPGADLYLTLDAHIQHLAEEAIYEGVQRYQAKSGFAIVLDPQSGEILAMAQDKTYNVNDFEHSSSLARKNLAISQLFEPGSSFKVFPMLAALEAGAIGLEQRFDGNEPVVIAGHAFHNSENKNYGSITPAEIMRDSVNTAMIRVAQRLGEEGLYGFLKRLGFGEKTGVRLPGEESGTLPHLEDWSALEIGSIAIGQSVSVTGVQLVSRYAALANGGWLRPLKIAERIVPPPGVRRESSELPTQSLRLPADGRITSPGNLQALTDMMRLVVEDGTGILAQIDGFDIAAKSGTGQKAVPGLGYVKGKYTSLFAGFFPASDPKYVILVVFDEVGAKLYYGGQTAAPIFREIAQGIIELRHLEPTKDN</sequence>
<dbReference type="Pfam" id="PF03717">
    <property type="entry name" value="PBP_dimer"/>
    <property type="match status" value="1"/>
</dbReference>
<evidence type="ECO:0000313" key="5">
    <source>
        <dbReference type="EMBL" id="OGF52732.1"/>
    </source>
</evidence>
<accession>A0A1F5UNI9</accession>
<dbReference type="InterPro" id="IPR036138">
    <property type="entry name" value="PBP_dimer_sf"/>
</dbReference>
<name>A0A1F5UNI9_FRAXR</name>
<dbReference type="Gene3D" id="3.30.450.330">
    <property type="match status" value="1"/>
</dbReference>
<evidence type="ECO:0000256" key="1">
    <source>
        <dbReference type="ARBA" id="ARBA00004370"/>
    </source>
</evidence>
<dbReference type="Proteomes" id="UP000179157">
    <property type="component" value="Unassembled WGS sequence"/>
</dbReference>
<reference evidence="5 6" key="1">
    <citation type="journal article" date="2016" name="Nat. Commun.">
        <title>Thousands of microbial genomes shed light on interconnected biogeochemical processes in an aquifer system.</title>
        <authorList>
            <person name="Anantharaman K."/>
            <person name="Brown C.T."/>
            <person name="Hug L.A."/>
            <person name="Sharon I."/>
            <person name="Castelle C.J."/>
            <person name="Probst A.J."/>
            <person name="Thomas B.C."/>
            <person name="Singh A."/>
            <person name="Wilkins M.J."/>
            <person name="Karaoz U."/>
            <person name="Brodie E.L."/>
            <person name="Williams K.H."/>
            <person name="Hubbard S.S."/>
            <person name="Banfield J.F."/>
        </authorList>
    </citation>
    <scope>NUCLEOTIDE SEQUENCE [LARGE SCALE GENOMIC DNA]</scope>
    <source>
        <strain evidence="6">RBG_16_55_9</strain>
    </source>
</reference>
<comment type="subcellular location">
    <subcellularLocation>
        <location evidence="1">Membrane</location>
    </subcellularLocation>
</comment>
<dbReference type="GO" id="GO:0071555">
    <property type="term" value="P:cell wall organization"/>
    <property type="evidence" value="ECO:0007669"/>
    <property type="project" value="TreeGrafter"/>
</dbReference>
<dbReference type="InterPro" id="IPR012338">
    <property type="entry name" value="Beta-lactam/transpept-like"/>
</dbReference>
<evidence type="ECO:0000259" key="3">
    <source>
        <dbReference type="Pfam" id="PF00905"/>
    </source>
</evidence>
<proteinExistence type="predicted"/>
<feature type="domain" description="Penicillin-binding protein transpeptidase" evidence="3">
    <location>
        <begin position="232"/>
        <end position="547"/>
    </location>
</feature>
<feature type="domain" description="Penicillin-binding protein dimerisation" evidence="4">
    <location>
        <begin position="45"/>
        <end position="190"/>
    </location>
</feature>